<gene>
    <name evidence="2" type="ORF">Dace_0312</name>
</gene>
<protein>
    <recommendedName>
        <fullName evidence="4">Transmembrane protein</fullName>
    </recommendedName>
</protein>
<feature type="transmembrane region" description="Helical" evidence="1">
    <location>
        <begin position="27"/>
        <end position="52"/>
    </location>
</feature>
<keyword evidence="1" id="KW-0472">Membrane</keyword>
<evidence type="ECO:0000256" key="1">
    <source>
        <dbReference type="SAM" id="Phobius"/>
    </source>
</evidence>
<dbReference type="Proteomes" id="UP000005695">
    <property type="component" value="Unassembled WGS sequence"/>
</dbReference>
<sequence length="188" mass="21200">MLPPRFTIVSDLFATSFQRWRDHVGPLTLLTILFCLLAWIPVLNIALSVGYIRYLLKLSRGEEADLGDLFRGWDCFLPALLYAVVLSVGYFLISLLPVLGVLLATLLVLVTLPGYVAVVENRMDVTTAFRWSTETLRSDPLNWGIILISCSFLFSLGALFFGLGLLITLPLATLIFICQYLRHQPDWY</sequence>
<dbReference type="EMBL" id="AAEW02000029">
    <property type="protein sequence ID" value="EAT14399.1"/>
    <property type="molecule type" value="Genomic_DNA"/>
</dbReference>
<comment type="caution">
    <text evidence="2">The sequence shown here is derived from an EMBL/GenBank/DDBJ whole genome shotgun (WGS) entry which is preliminary data.</text>
</comment>
<feature type="transmembrane region" description="Helical" evidence="1">
    <location>
        <begin position="99"/>
        <end position="119"/>
    </location>
</feature>
<feature type="transmembrane region" description="Helical" evidence="1">
    <location>
        <begin position="73"/>
        <end position="93"/>
    </location>
</feature>
<proteinExistence type="predicted"/>
<evidence type="ECO:0008006" key="4">
    <source>
        <dbReference type="Google" id="ProtNLM"/>
    </source>
</evidence>
<reference evidence="2" key="2">
    <citation type="submission" date="2006-05" db="EMBL/GenBank/DDBJ databases">
        <title>Sequencing of the draft genome and assembly of Desulfuromonas acetoxidans DSM 684.</title>
        <authorList>
            <consortium name="US DOE Joint Genome Institute (JGI-PGF)"/>
            <person name="Copeland A."/>
            <person name="Lucas S."/>
            <person name="Lapidus A."/>
            <person name="Barry K."/>
            <person name="Detter J.C."/>
            <person name="Glavina del Rio T."/>
            <person name="Hammon N."/>
            <person name="Israni S."/>
            <person name="Dalin E."/>
            <person name="Tice H."/>
            <person name="Bruce D."/>
            <person name="Pitluck S."/>
            <person name="Richardson P."/>
        </authorList>
    </citation>
    <scope>NUCLEOTIDE SEQUENCE [LARGE SCALE GENOMIC DNA]</scope>
    <source>
        <strain evidence="2">DSM 684</strain>
    </source>
</reference>
<keyword evidence="3" id="KW-1185">Reference proteome</keyword>
<evidence type="ECO:0000313" key="3">
    <source>
        <dbReference type="Proteomes" id="UP000005695"/>
    </source>
</evidence>
<evidence type="ECO:0000313" key="2">
    <source>
        <dbReference type="EMBL" id="EAT14399.1"/>
    </source>
</evidence>
<dbReference type="RefSeq" id="WP_006002850.1">
    <property type="nucleotide sequence ID" value="NZ_AAEW02000029.1"/>
</dbReference>
<dbReference type="OrthoDB" id="5397314at2"/>
<name>Q1JVW7_DESA6</name>
<reference evidence="2" key="1">
    <citation type="submission" date="2006-05" db="EMBL/GenBank/DDBJ databases">
        <title>Annotation of the draft genome assembly of Desulfuromonas acetoxidans DSM 684.</title>
        <authorList>
            <consortium name="US DOE Joint Genome Institute (JGI-ORNL)"/>
            <person name="Larimer F."/>
            <person name="Land M."/>
            <person name="Hauser L."/>
        </authorList>
    </citation>
    <scope>NUCLEOTIDE SEQUENCE [LARGE SCALE GENOMIC DNA]</scope>
    <source>
        <strain evidence="2">DSM 684</strain>
    </source>
</reference>
<accession>Q1JVW7</accession>
<organism evidence="2 3">
    <name type="scientific">Desulfuromonas acetoxidans (strain DSM 684 / 11070)</name>
    <dbReference type="NCBI Taxonomy" id="281689"/>
    <lineage>
        <taxon>Bacteria</taxon>
        <taxon>Pseudomonadati</taxon>
        <taxon>Thermodesulfobacteriota</taxon>
        <taxon>Desulfuromonadia</taxon>
        <taxon>Desulfuromonadales</taxon>
        <taxon>Desulfuromonadaceae</taxon>
        <taxon>Desulfuromonas</taxon>
    </lineage>
</organism>
<dbReference type="AlphaFoldDB" id="Q1JVW7"/>
<feature type="transmembrane region" description="Helical" evidence="1">
    <location>
        <begin position="140"/>
        <end position="157"/>
    </location>
</feature>
<keyword evidence="1" id="KW-1133">Transmembrane helix</keyword>
<keyword evidence="1" id="KW-0812">Transmembrane</keyword>